<dbReference type="PANTHER" id="PTHR42879:SF6">
    <property type="entry name" value="NADPH-DEPENDENT REDUCTASE BACG"/>
    <property type="match status" value="1"/>
</dbReference>
<evidence type="ECO:0000313" key="3">
    <source>
        <dbReference type="Proteomes" id="UP000034764"/>
    </source>
</evidence>
<gene>
    <name evidence="2" type="ORF">UT53_C0030G0010</name>
</gene>
<protein>
    <submittedName>
        <fullName evidence="2">3-oxoacyl-(Acyl carrier protein) reductase</fullName>
    </submittedName>
</protein>
<dbReference type="FunFam" id="3.40.50.720:FF:000084">
    <property type="entry name" value="Short-chain dehydrogenase reductase"/>
    <property type="match status" value="1"/>
</dbReference>
<dbReference type="AlphaFoldDB" id="A0A0G0P4X8"/>
<reference evidence="2 3" key="1">
    <citation type="journal article" date="2015" name="Nature">
        <title>rRNA introns, odd ribosomes, and small enigmatic genomes across a large radiation of phyla.</title>
        <authorList>
            <person name="Brown C.T."/>
            <person name="Hug L.A."/>
            <person name="Thomas B.C."/>
            <person name="Sharon I."/>
            <person name="Castelle C.J."/>
            <person name="Singh A."/>
            <person name="Wilkins M.J."/>
            <person name="Williams K.H."/>
            <person name="Banfield J.F."/>
        </authorList>
    </citation>
    <scope>NUCLEOTIDE SEQUENCE [LARGE SCALE GENOMIC DNA]</scope>
</reference>
<dbReference type="InterPro" id="IPR002347">
    <property type="entry name" value="SDR_fam"/>
</dbReference>
<dbReference type="InterPro" id="IPR050259">
    <property type="entry name" value="SDR"/>
</dbReference>
<dbReference type="InterPro" id="IPR020904">
    <property type="entry name" value="Sc_DH/Rdtase_CS"/>
</dbReference>
<dbReference type="Gene3D" id="3.40.50.720">
    <property type="entry name" value="NAD(P)-binding Rossmann-like Domain"/>
    <property type="match status" value="1"/>
</dbReference>
<dbReference type="PRINTS" id="PR00080">
    <property type="entry name" value="SDRFAMILY"/>
</dbReference>
<dbReference type="GO" id="GO:0032787">
    <property type="term" value="P:monocarboxylic acid metabolic process"/>
    <property type="evidence" value="ECO:0007669"/>
    <property type="project" value="UniProtKB-ARBA"/>
</dbReference>
<proteinExistence type="inferred from homology"/>
<comment type="similarity">
    <text evidence="1">Belongs to the short-chain dehydrogenases/reductases (SDR) family.</text>
</comment>
<dbReference type="EMBL" id="LBXD01000030">
    <property type="protein sequence ID" value="KKR23003.1"/>
    <property type="molecule type" value="Genomic_DNA"/>
</dbReference>
<name>A0A0G0P4X8_9BACT</name>
<sequence length="271" mass="29634">MDTNLSGRIALITGSSSGLGKVIAEALAAEGASVIINGRQNNKVANTAYEIKCGCAHRIQIHQFVCDATDPKLGQLLDAKLSEIGRLDILINNIGNIERFGTFEDLTEEDWQRSFDITFMSAVRFIKASLPYLKKSRQARIINISSLSAHQPSFTGLNPHYGMAKAGIINLTKNLATDFGRYGILVNTICPSTLLGGGWEQNIKDRAKRERITTKQAEELMRKEEDRKSPLGKMGKLSDVANLVVFLASSNANFLTGHSYDVDGGITRSIC</sequence>
<dbReference type="PROSITE" id="PS00061">
    <property type="entry name" value="ADH_SHORT"/>
    <property type="match status" value="1"/>
</dbReference>
<comment type="caution">
    <text evidence="2">The sequence shown here is derived from an EMBL/GenBank/DDBJ whole genome shotgun (WGS) entry which is preliminary data.</text>
</comment>
<dbReference type="PANTHER" id="PTHR42879">
    <property type="entry name" value="3-OXOACYL-(ACYL-CARRIER-PROTEIN) REDUCTASE"/>
    <property type="match status" value="1"/>
</dbReference>
<evidence type="ECO:0000256" key="1">
    <source>
        <dbReference type="ARBA" id="ARBA00006484"/>
    </source>
</evidence>
<accession>A0A0G0P4X8</accession>
<evidence type="ECO:0000313" key="2">
    <source>
        <dbReference type="EMBL" id="KKR23003.1"/>
    </source>
</evidence>
<dbReference type="InterPro" id="IPR036291">
    <property type="entry name" value="NAD(P)-bd_dom_sf"/>
</dbReference>
<dbReference type="SUPFAM" id="SSF51735">
    <property type="entry name" value="NAD(P)-binding Rossmann-fold domains"/>
    <property type="match status" value="1"/>
</dbReference>
<dbReference type="Proteomes" id="UP000034764">
    <property type="component" value="Unassembled WGS sequence"/>
</dbReference>
<dbReference type="PRINTS" id="PR00081">
    <property type="entry name" value="GDHRDH"/>
</dbReference>
<dbReference type="Pfam" id="PF13561">
    <property type="entry name" value="adh_short_C2"/>
    <property type="match status" value="1"/>
</dbReference>
<organism evidence="2 3">
    <name type="scientific">Candidatus Yanofskybacteria bacterium GW2011_GWD2_39_48</name>
    <dbReference type="NCBI Taxonomy" id="1619031"/>
    <lineage>
        <taxon>Bacteria</taxon>
        <taxon>Candidatus Yanofskyibacteriota</taxon>
    </lineage>
</organism>